<dbReference type="Pfam" id="PF00578">
    <property type="entry name" value="AhpC-TSA"/>
    <property type="match status" value="1"/>
</dbReference>
<protein>
    <submittedName>
        <fullName evidence="3">TlpA disulfide reductase family protein</fullName>
    </submittedName>
</protein>
<dbReference type="SUPFAM" id="SSF52833">
    <property type="entry name" value="Thioredoxin-like"/>
    <property type="match status" value="1"/>
</dbReference>
<feature type="domain" description="Thioredoxin" evidence="2">
    <location>
        <begin position="55"/>
        <end position="192"/>
    </location>
</feature>
<dbReference type="PROSITE" id="PS51352">
    <property type="entry name" value="THIOREDOXIN_2"/>
    <property type="match status" value="1"/>
</dbReference>
<dbReference type="InterPro" id="IPR013766">
    <property type="entry name" value="Thioredoxin_domain"/>
</dbReference>
<dbReference type="Proteomes" id="UP001596147">
    <property type="component" value="Unassembled WGS sequence"/>
</dbReference>
<accession>A0ABW0LE34</accession>
<dbReference type="InterPro" id="IPR000866">
    <property type="entry name" value="AhpC/TSA"/>
</dbReference>
<evidence type="ECO:0000313" key="4">
    <source>
        <dbReference type="Proteomes" id="UP001596147"/>
    </source>
</evidence>
<dbReference type="PANTHER" id="PTHR42852:SF1">
    <property type="entry name" value="THIOREDOXIN-LIKE PROTEIN YNEN"/>
    <property type="match status" value="1"/>
</dbReference>
<keyword evidence="1" id="KW-1015">Disulfide bond</keyword>
<evidence type="ECO:0000256" key="1">
    <source>
        <dbReference type="ARBA" id="ARBA00023157"/>
    </source>
</evidence>
<evidence type="ECO:0000259" key="2">
    <source>
        <dbReference type="PROSITE" id="PS51352"/>
    </source>
</evidence>
<sequence>MKNAVFIVIVIVLLGWTTYELIVTSKEKEAREYGSAMSDEIYNSGDASDYSNSGIRKGELAPDFELTTIDGENIKLSDYRGTRVMLNFWATWCPPCRAEMPDMQKFQDNKDVQVLAVNLSQTESSPKNVPNFVDELNLSLTIPLDEESAVSREYQVLAYPTTYMIDSEGRIQFIVRGAMNYDFMVQQYEMMQ</sequence>
<dbReference type="Gene3D" id="3.40.30.10">
    <property type="entry name" value="Glutaredoxin"/>
    <property type="match status" value="1"/>
</dbReference>
<dbReference type="EMBL" id="JBHSMC010000001">
    <property type="protein sequence ID" value="MFC5463585.1"/>
    <property type="molecule type" value="Genomic_DNA"/>
</dbReference>
<organism evidence="3 4">
    <name type="scientific">Lederbergia graminis</name>
    <dbReference type="NCBI Taxonomy" id="735518"/>
    <lineage>
        <taxon>Bacteria</taxon>
        <taxon>Bacillati</taxon>
        <taxon>Bacillota</taxon>
        <taxon>Bacilli</taxon>
        <taxon>Bacillales</taxon>
        <taxon>Bacillaceae</taxon>
        <taxon>Lederbergia</taxon>
    </lineage>
</organism>
<name>A0ABW0LE34_9BACI</name>
<keyword evidence="4" id="KW-1185">Reference proteome</keyword>
<dbReference type="RefSeq" id="WP_382347272.1">
    <property type="nucleotide sequence ID" value="NZ_JBHSMC010000001.1"/>
</dbReference>
<dbReference type="PANTHER" id="PTHR42852">
    <property type="entry name" value="THIOL:DISULFIDE INTERCHANGE PROTEIN DSBE"/>
    <property type="match status" value="1"/>
</dbReference>
<evidence type="ECO:0000313" key="3">
    <source>
        <dbReference type="EMBL" id="MFC5463585.1"/>
    </source>
</evidence>
<dbReference type="CDD" id="cd02966">
    <property type="entry name" value="TlpA_like_family"/>
    <property type="match status" value="1"/>
</dbReference>
<proteinExistence type="predicted"/>
<comment type="caution">
    <text evidence="3">The sequence shown here is derived from an EMBL/GenBank/DDBJ whole genome shotgun (WGS) entry which is preliminary data.</text>
</comment>
<dbReference type="InterPro" id="IPR050553">
    <property type="entry name" value="Thioredoxin_ResA/DsbE_sf"/>
</dbReference>
<reference evidence="4" key="1">
    <citation type="journal article" date="2019" name="Int. J. Syst. Evol. Microbiol.">
        <title>The Global Catalogue of Microorganisms (GCM) 10K type strain sequencing project: providing services to taxonomists for standard genome sequencing and annotation.</title>
        <authorList>
            <consortium name="The Broad Institute Genomics Platform"/>
            <consortium name="The Broad Institute Genome Sequencing Center for Infectious Disease"/>
            <person name="Wu L."/>
            <person name="Ma J."/>
        </authorList>
    </citation>
    <scope>NUCLEOTIDE SEQUENCE [LARGE SCALE GENOMIC DNA]</scope>
    <source>
        <strain evidence="4">CGMCC 1.12237</strain>
    </source>
</reference>
<dbReference type="InterPro" id="IPR017937">
    <property type="entry name" value="Thioredoxin_CS"/>
</dbReference>
<gene>
    <name evidence="3" type="ORF">ACFPM4_02325</name>
</gene>
<dbReference type="PROSITE" id="PS00194">
    <property type="entry name" value="THIOREDOXIN_1"/>
    <property type="match status" value="1"/>
</dbReference>
<dbReference type="InterPro" id="IPR036249">
    <property type="entry name" value="Thioredoxin-like_sf"/>
</dbReference>